<dbReference type="InterPro" id="IPR027482">
    <property type="entry name" value="Sec1-like_dom2"/>
</dbReference>
<gene>
    <name evidence="3" type="ORF">PPYR1160_LOCUS6006</name>
</gene>
<dbReference type="GO" id="GO:0016192">
    <property type="term" value="P:vesicle-mediated transport"/>
    <property type="evidence" value="ECO:0007669"/>
    <property type="project" value="InterPro"/>
</dbReference>
<evidence type="ECO:0000313" key="3">
    <source>
        <dbReference type="EMBL" id="CAD8256514.1"/>
    </source>
</evidence>
<dbReference type="Gene3D" id="3.90.830.10">
    <property type="entry name" value="Syntaxin Binding Protein 1, Chain A, domain 2"/>
    <property type="match status" value="1"/>
</dbReference>
<dbReference type="InterPro" id="IPR036045">
    <property type="entry name" value="Sec1-like_sf"/>
</dbReference>
<reference evidence="3" key="1">
    <citation type="submission" date="2021-01" db="EMBL/GenBank/DDBJ databases">
        <authorList>
            <person name="Corre E."/>
            <person name="Pelletier E."/>
            <person name="Niang G."/>
            <person name="Scheremetjew M."/>
            <person name="Finn R."/>
            <person name="Kale V."/>
            <person name="Holt S."/>
            <person name="Cochrane G."/>
            <person name="Meng A."/>
            <person name="Brown T."/>
            <person name="Cohen L."/>
        </authorList>
    </citation>
    <scope>NUCLEOTIDE SEQUENCE</scope>
    <source>
        <strain evidence="3">CCMP2078</strain>
    </source>
</reference>
<dbReference type="InterPro" id="IPR043155">
    <property type="entry name" value="VPS33_dom3b"/>
</dbReference>
<protein>
    <submittedName>
        <fullName evidence="3">Uncharacterized protein</fullName>
    </submittedName>
</protein>
<dbReference type="EMBL" id="HBEA01007815">
    <property type="protein sequence ID" value="CAD8256514.1"/>
    <property type="molecule type" value="Transcribed_RNA"/>
</dbReference>
<dbReference type="Pfam" id="PF00995">
    <property type="entry name" value="Sec1"/>
    <property type="match status" value="1"/>
</dbReference>
<accession>A0A7R9U870</accession>
<dbReference type="SUPFAM" id="SSF56815">
    <property type="entry name" value="Sec1/munc18-like (SM) proteins"/>
    <property type="match status" value="1"/>
</dbReference>
<dbReference type="Gene3D" id="3.40.50.2060">
    <property type="match status" value="1"/>
</dbReference>
<name>A0A7R9U870_9STRA</name>
<sequence length="661" mass="73446">MAVQLDGSGDLPDLSLIRDESREELLEILSAFPGTKCLVFDPDITGLVNHVVVEGSKLLSEAGVALFREIKDGALDDLRFGKEDREPDHVLYLTRPRIKRVQQIAAHVKSRAAMPSAGNLSYGCYFVPHRTLACEQVLEDEGVLNAITLGEFHMDLVPFDRDLVSMELKDSFREIFVQQDITAVGSTVRALSRWQAVYGFIPNVKAKGHVAEKVLRRMLRMRVDDHLAEFGPPEDGDVARVAQGVGPTAVDTLILLDRAVDLVTPNVTPLTYEGLIDELVGIHNCQVKLDSSLLDTGDDLPDEKGESQPEAKTAETENGAPKKVSLPLNSNDDLYKEIRDKNVSALGQILQTRAKSIKELYAGFRSNRNASVSEIHAFWKQVPDLRASYKSLSQHINIAALLKRTTDSNDFRERWQIERGLLEGDAHLEEIEERLHSEEPASEVLKLICLQSLCGGGIRSKYFDSLRRDFLQTYGYEYLTLLSALERMGMLKKKETFLDTGATLWSSIRRAFNLISDGDVDVMNPNDMAYVTSGYAPLSARMVQFAGSPGWSVCQEALRLVPGPTLQIRQTDAPMELDQSLDAFERADEQGGAPPGPSSNRGKPCLMVFYVGGVTHMEIAALRHLSRSPKFPYRILIVTTKVLNGKYMLASIEGQDQDDSR</sequence>
<feature type="compositionally biased region" description="Basic and acidic residues" evidence="2">
    <location>
        <begin position="302"/>
        <end position="315"/>
    </location>
</feature>
<proteinExistence type="inferred from homology"/>
<comment type="similarity">
    <text evidence="1">Belongs to the STXBP/unc-18/SEC1 family.</text>
</comment>
<dbReference type="InterPro" id="IPR001619">
    <property type="entry name" value="Sec1-like"/>
</dbReference>
<evidence type="ECO:0000256" key="1">
    <source>
        <dbReference type="ARBA" id="ARBA00009884"/>
    </source>
</evidence>
<dbReference type="Gene3D" id="3.40.50.1910">
    <property type="match status" value="3"/>
</dbReference>
<dbReference type="Gene3D" id="1.25.40.850">
    <property type="match status" value="1"/>
</dbReference>
<organism evidence="3">
    <name type="scientific">Pinguiococcus pyrenoidosus</name>
    <dbReference type="NCBI Taxonomy" id="172671"/>
    <lineage>
        <taxon>Eukaryota</taxon>
        <taxon>Sar</taxon>
        <taxon>Stramenopiles</taxon>
        <taxon>Ochrophyta</taxon>
        <taxon>Pinguiophyceae</taxon>
        <taxon>Pinguiochrysidales</taxon>
        <taxon>Pinguiochrysidaceae</taxon>
        <taxon>Pinguiococcus</taxon>
    </lineage>
</organism>
<dbReference type="InterPro" id="IPR043154">
    <property type="entry name" value="Sec-1-like_dom1"/>
</dbReference>
<dbReference type="InterPro" id="IPR043127">
    <property type="entry name" value="Sec-1-like_dom3a"/>
</dbReference>
<dbReference type="PANTHER" id="PTHR11679">
    <property type="entry name" value="VESICLE PROTEIN SORTING-ASSOCIATED"/>
    <property type="match status" value="1"/>
</dbReference>
<feature type="region of interest" description="Disordered" evidence="2">
    <location>
        <begin position="294"/>
        <end position="328"/>
    </location>
</feature>
<dbReference type="AlphaFoldDB" id="A0A7R9U870"/>
<evidence type="ECO:0000256" key="2">
    <source>
        <dbReference type="SAM" id="MobiDB-lite"/>
    </source>
</evidence>